<dbReference type="EMBL" id="BJHX01000001">
    <property type="protein sequence ID" value="GDY66899.1"/>
    <property type="molecule type" value="Genomic_DNA"/>
</dbReference>
<comment type="caution">
    <text evidence="2">The sequence shown here is derived from an EMBL/GenBank/DDBJ whole genome shotgun (WGS) entry which is preliminary data.</text>
</comment>
<name>A0A4D4M5I3_STRAX</name>
<reference evidence="2 3" key="1">
    <citation type="submission" date="2019-04" db="EMBL/GenBank/DDBJ databases">
        <title>Draft genome sequences of Streptomyces avermitilis NBRC 14893.</title>
        <authorList>
            <person name="Komaki H."/>
            <person name="Tamura T."/>
            <person name="Hosoyama A."/>
        </authorList>
    </citation>
    <scope>NUCLEOTIDE SEQUENCE [LARGE SCALE GENOMIC DNA]</scope>
    <source>
        <strain evidence="2 3">NBRC 14893</strain>
    </source>
</reference>
<protein>
    <submittedName>
        <fullName evidence="2">Uncharacterized protein</fullName>
    </submittedName>
</protein>
<feature type="region of interest" description="Disordered" evidence="1">
    <location>
        <begin position="76"/>
        <end position="99"/>
    </location>
</feature>
<dbReference type="AlphaFoldDB" id="A0A4D4M5I3"/>
<evidence type="ECO:0000256" key="1">
    <source>
        <dbReference type="SAM" id="MobiDB-lite"/>
    </source>
</evidence>
<proteinExistence type="predicted"/>
<organism evidence="2 3">
    <name type="scientific">Streptomyces avermitilis</name>
    <dbReference type="NCBI Taxonomy" id="33903"/>
    <lineage>
        <taxon>Bacteria</taxon>
        <taxon>Bacillati</taxon>
        <taxon>Actinomycetota</taxon>
        <taxon>Actinomycetes</taxon>
        <taxon>Kitasatosporales</taxon>
        <taxon>Streptomycetaceae</taxon>
        <taxon>Streptomyces</taxon>
    </lineage>
</organism>
<evidence type="ECO:0000313" key="2">
    <source>
        <dbReference type="EMBL" id="GDY66899.1"/>
    </source>
</evidence>
<feature type="region of interest" description="Disordered" evidence="1">
    <location>
        <begin position="1"/>
        <end position="46"/>
    </location>
</feature>
<feature type="compositionally biased region" description="Gly residues" evidence="1">
    <location>
        <begin position="1"/>
        <end position="16"/>
    </location>
</feature>
<evidence type="ECO:0000313" key="3">
    <source>
        <dbReference type="Proteomes" id="UP000302139"/>
    </source>
</evidence>
<sequence>MAVGAGGDAGVRGGPGRVRHRAGHDPRGVRGSCDNGVRPHGEVPPAVERLMSPRRRGPWEIRRTRPYAYSAAVVAGPPSASRRSGILRETMRRQPTARS</sequence>
<accession>A0A4D4M5I3</accession>
<dbReference type="Proteomes" id="UP000302139">
    <property type="component" value="Unassembled WGS sequence"/>
</dbReference>
<gene>
    <name evidence="2" type="ORF">SAV14893_062920</name>
</gene>